<comment type="caution">
    <text evidence="2">The sequence shown here is derived from an EMBL/GenBank/DDBJ whole genome shotgun (WGS) entry which is preliminary data.</text>
</comment>
<dbReference type="EMBL" id="LAZR01014009">
    <property type="protein sequence ID" value="KKM19351.1"/>
    <property type="molecule type" value="Genomic_DNA"/>
</dbReference>
<proteinExistence type="predicted"/>
<evidence type="ECO:0000313" key="2">
    <source>
        <dbReference type="EMBL" id="KKM19351.1"/>
    </source>
</evidence>
<protein>
    <submittedName>
        <fullName evidence="2">Uncharacterized protein</fullName>
    </submittedName>
</protein>
<feature type="transmembrane region" description="Helical" evidence="1">
    <location>
        <begin position="31"/>
        <end position="51"/>
    </location>
</feature>
<dbReference type="AlphaFoldDB" id="A0A0F9HVB3"/>
<reference evidence="2" key="1">
    <citation type="journal article" date="2015" name="Nature">
        <title>Complex archaea that bridge the gap between prokaryotes and eukaryotes.</title>
        <authorList>
            <person name="Spang A."/>
            <person name="Saw J.H."/>
            <person name="Jorgensen S.L."/>
            <person name="Zaremba-Niedzwiedzka K."/>
            <person name="Martijn J."/>
            <person name="Lind A.E."/>
            <person name="van Eijk R."/>
            <person name="Schleper C."/>
            <person name="Guy L."/>
            <person name="Ettema T.J."/>
        </authorList>
    </citation>
    <scope>NUCLEOTIDE SEQUENCE</scope>
</reference>
<name>A0A0F9HVB3_9ZZZZ</name>
<keyword evidence="1" id="KW-0812">Transmembrane</keyword>
<keyword evidence="1" id="KW-0472">Membrane</keyword>
<organism evidence="2">
    <name type="scientific">marine sediment metagenome</name>
    <dbReference type="NCBI Taxonomy" id="412755"/>
    <lineage>
        <taxon>unclassified sequences</taxon>
        <taxon>metagenomes</taxon>
        <taxon>ecological metagenomes</taxon>
    </lineage>
</organism>
<keyword evidence="1" id="KW-1133">Transmembrane helix</keyword>
<accession>A0A0F9HVB3</accession>
<sequence length="88" mass="10710">MINPLKILEKEPLDRTNLSMPAKVFVWFLEWVARFLASVYLSIILLILGILPNKRFSYTFIRVLSSFCNMYKMRWMHEEWKQEQCQHK</sequence>
<gene>
    <name evidence="2" type="ORF">LCGC14_1656510</name>
</gene>
<evidence type="ECO:0000256" key="1">
    <source>
        <dbReference type="SAM" id="Phobius"/>
    </source>
</evidence>